<dbReference type="GO" id="GO:0009401">
    <property type="term" value="P:phosphoenolpyruvate-dependent sugar phosphotransferase system"/>
    <property type="evidence" value="ECO:0007669"/>
    <property type="project" value="UniProtKB-KW"/>
</dbReference>
<dbReference type="SUPFAM" id="SSF55594">
    <property type="entry name" value="HPr-like"/>
    <property type="match status" value="1"/>
</dbReference>
<dbReference type="Proteomes" id="UP000615234">
    <property type="component" value="Unassembled WGS sequence"/>
</dbReference>
<organism evidence="7 8">
    <name type="scientific">Coprococcus hominis</name>
    <name type="common">ex Liu et al. 2022</name>
    <dbReference type="NCBI Taxonomy" id="2763039"/>
    <lineage>
        <taxon>Bacteria</taxon>
        <taxon>Bacillati</taxon>
        <taxon>Bacillota</taxon>
        <taxon>Clostridia</taxon>
        <taxon>Lachnospirales</taxon>
        <taxon>Lachnospiraceae</taxon>
        <taxon>Coprococcus</taxon>
    </lineage>
</organism>
<dbReference type="GO" id="GO:0005737">
    <property type="term" value="C:cytoplasm"/>
    <property type="evidence" value="ECO:0007669"/>
    <property type="project" value="UniProtKB-SubCell"/>
</dbReference>
<evidence type="ECO:0000256" key="5">
    <source>
        <dbReference type="ARBA" id="ARBA00022683"/>
    </source>
</evidence>
<evidence type="ECO:0000256" key="4">
    <source>
        <dbReference type="ARBA" id="ARBA00022490"/>
    </source>
</evidence>
<dbReference type="PROSITE" id="PS51350">
    <property type="entry name" value="PTS_HPR_DOM"/>
    <property type="match status" value="1"/>
</dbReference>
<feature type="domain" description="HPr" evidence="6">
    <location>
        <begin position="1"/>
        <end position="85"/>
    </location>
</feature>
<dbReference type="CDD" id="cd00367">
    <property type="entry name" value="PTS-HPr_like"/>
    <property type="match status" value="1"/>
</dbReference>
<keyword evidence="8" id="KW-1185">Reference proteome</keyword>
<comment type="function">
    <text evidence="1">General (non sugar-specific) component of the phosphoenolpyruvate-dependent sugar phosphotransferase system (sugar PTS). This major carbohydrate active-transport system catalyzes the phosphorylation of incoming sugar substrates concomitantly with their translocation across the cell membrane. The phosphoryl group from phosphoenolpyruvate (PEP) is transferred to the phosphoryl carrier protein HPr by enzyme I. Phospho-HPr then transfers it to the PTS EIIA domain.</text>
</comment>
<keyword evidence="4" id="KW-0963">Cytoplasm</keyword>
<dbReference type="Pfam" id="PF00381">
    <property type="entry name" value="PTS-HPr"/>
    <property type="match status" value="1"/>
</dbReference>
<dbReference type="InterPro" id="IPR035895">
    <property type="entry name" value="HPr-like_sf"/>
</dbReference>
<evidence type="ECO:0000256" key="3">
    <source>
        <dbReference type="ARBA" id="ARBA00020422"/>
    </source>
</evidence>
<evidence type="ECO:0000313" key="8">
    <source>
        <dbReference type="Proteomes" id="UP000615234"/>
    </source>
</evidence>
<dbReference type="PROSITE" id="PS00369">
    <property type="entry name" value="PTS_HPR_HIS"/>
    <property type="match status" value="1"/>
</dbReference>
<evidence type="ECO:0000259" key="6">
    <source>
        <dbReference type="PROSITE" id="PS51350"/>
    </source>
</evidence>
<accession>A0A8I0DU67</accession>
<dbReference type="NCBIfam" id="TIGR01003">
    <property type="entry name" value="PTS_HPr_family"/>
    <property type="match status" value="1"/>
</dbReference>
<dbReference type="PRINTS" id="PR00107">
    <property type="entry name" value="PHOSPHOCPHPR"/>
</dbReference>
<comment type="subcellular location">
    <subcellularLocation>
        <location evidence="2">Cytoplasm</location>
    </subcellularLocation>
</comment>
<dbReference type="EMBL" id="JACOOX010000005">
    <property type="protein sequence ID" value="MBC5663144.1"/>
    <property type="molecule type" value="Genomic_DNA"/>
</dbReference>
<dbReference type="PANTHER" id="PTHR33705">
    <property type="entry name" value="PHOSPHOCARRIER PROTEIN HPR"/>
    <property type="match status" value="1"/>
</dbReference>
<name>A0A8I0DU67_9FIRM</name>
<evidence type="ECO:0000256" key="1">
    <source>
        <dbReference type="ARBA" id="ARBA00003681"/>
    </source>
</evidence>
<evidence type="ECO:0000313" key="7">
    <source>
        <dbReference type="EMBL" id="MBC5663144.1"/>
    </source>
</evidence>
<dbReference type="Gene3D" id="3.30.1340.10">
    <property type="entry name" value="HPr-like"/>
    <property type="match status" value="1"/>
</dbReference>
<comment type="caution">
    <text evidence="7">The sequence shown here is derived from an EMBL/GenBank/DDBJ whole genome shotgun (WGS) entry which is preliminary data.</text>
</comment>
<keyword evidence="5" id="KW-0598">Phosphotransferase system</keyword>
<gene>
    <name evidence="7" type="ORF">H8S09_09610</name>
</gene>
<dbReference type="AlphaFoldDB" id="A0A8I0DU67"/>
<proteinExistence type="predicted"/>
<dbReference type="RefSeq" id="WP_117785315.1">
    <property type="nucleotide sequence ID" value="NZ_JACOOX010000005.1"/>
</dbReference>
<evidence type="ECO:0000256" key="2">
    <source>
        <dbReference type="ARBA" id="ARBA00004496"/>
    </source>
</evidence>
<dbReference type="InterPro" id="IPR050399">
    <property type="entry name" value="HPr"/>
</dbReference>
<dbReference type="InterPro" id="IPR000032">
    <property type="entry name" value="HPr-like"/>
</dbReference>
<reference evidence="7 8" key="1">
    <citation type="submission" date="2020-08" db="EMBL/GenBank/DDBJ databases">
        <title>Genome public.</title>
        <authorList>
            <person name="Liu C."/>
            <person name="Sun Q."/>
        </authorList>
    </citation>
    <scope>NUCLEOTIDE SEQUENCE [LARGE SCALE GENOMIC DNA]</scope>
    <source>
        <strain evidence="7 8">NSJ-10</strain>
    </source>
</reference>
<sequence length="85" mass="9130">MVEFTYVITDEQGLHARPASQFVMAAAKCKSTVSVTFGSRTVNAKGVMAVMSLGAKKGQEILIKVEGENEAEDAANLKAFVQEHL</sequence>
<dbReference type="PANTHER" id="PTHR33705:SF2">
    <property type="entry name" value="PHOSPHOCARRIER PROTEIN NPR"/>
    <property type="match status" value="1"/>
</dbReference>
<protein>
    <recommendedName>
        <fullName evidence="3">Phosphocarrier protein HPr</fullName>
    </recommendedName>
</protein>
<dbReference type="InterPro" id="IPR001020">
    <property type="entry name" value="PTS_HPr_His_P_site"/>
</dbReference>